<feature type="transmembrane region" description="Helical" evidence="1">
    <location>
        <begin position="83"/>
        <end position="105"/>
    </location>
</feature>
<sequence length="187" mass="21810">MKIKNNNTNTDIIKLKKKNNLEDHQFQLIMLLLQNILNIVQINWQIILEVTALDRSPSSFILSELTTTESNNNLKDHLLPSGLLLFSFCGFLLILLIIIFLLKIFRSSDNELKNSKSSRELQIILLPKNRLNKIKEEEEDENENKENQQINQPITGRKLFTKRIYELQAEEGYYSCPPSMRTSFEAD</sequence>
<feature type="transmembrane region" description="Helical" evidence="1">
    <location>
        <begin position="26"/>
        <end position="47"/>
    </location>
</feature>
<dbReference type="Proteomes" id="UP000605970">
    <property type="component" value="Unassembled WGS sequence"/>
</dbReference>
<dbReference type="AlphaFoldDB" id="A0A8S9ZN82"/>
<keyword evidence="1" id="KW-0472">Membrane</keyword>
<organism evidence="2 3">
    <name type="scientific">Meloidogyne graminicola</name>
    <dbReference type="NCBI Taxonomy" id="189291"/>
    <lineage>
        <taxon>Eukaryota</taxon>
        <taxon>Metazoa</taxon>
        <taxon>Ecdysozoa</taxon>
        <taxon>Nematoda</taxon>
        <taxon>Chromadorea</taxon>
        <taxon>Rhabditida</taxon>
        <taxon>Tylenchina</taxon>
        <taxon>Tylenchomorpha</taxon>
        <taxon>Tylenchoidea</taxon>
        <taxon>Meloidogynidae</taxon>
        <taxon>Meloidogyninae</taxon>
        <taxon>Meloidogyne</taxon>
    </lineage>
</organism>
<dbReference type="EMBL" id="JABEBT010000056">
    <property type="protein sequence ID" value="KAF7634536.1"/>
    <property type="molecule type" value="Genomic_DNA"/>
</dbReference>
<dbReference type="OrthoDB" id="5877854at2759"/>
<protein>
    <submittedName>
        <fullName evidence="2">Uncharacterized protein</fullName>
    </submittedName>
</protein>
<keyword evidence="1" id="KW-1133">Transmembrane helix</keyword>
<accession>A0A8S9ZN82</accession>
<proteinExistence type="predicted"/>
<gene>
    <name evidence="2" type="ORF">Mgra_00006110</name>
</gene>
<name>A0A8S9ZN82_9BILA</name>
<evidence type="ECO:0000313" key="3">
    <source>
        <dbReference type="Proteomes" id="UP000605970"/>
    </source>
</evidence>
<comment type="caution">
    <text evidence="2">The sequence shown here is derived from an EMBL/GenBank/DDBJ whole genome shotgun (WGS) entry which is preliminary data.</text>
</comment>
<evidence type="ECO:0000256" key="1">
    <source>
        <dbReference type="SAM" id="Phobius"/>
    </source>
</evidence>
<evidence type="ECO:0000313" key="2">
    <source>
        <dbReference type="EMBL" id="KAF7634536.1"/>
    </source>
</evidence>
<keyword evidence="1" id="KW-0812">Transmembrane</keyword>
<reference evidence="2" key="1">
    <citation type="journal article" date="2020" name="Ecol. Evol.">
        <title>Genome structure and content of the rice root-knot nematode (Meloidogyne graminicola).</title>
        <authorList>
            <person name="Phan N.T."/>
            <person name="Danchin E.G.J."/>
            <person name="Klopp C."/>
            <person name="Perfus-Barbeoch L."/>
            <person name="Kozlowski D.K."/>
            <person name="Koutsovoulos G.D."/>
            <person name="Lopez-Roques C."/>
            <person name="Bouchez O."/>
            <person name="Zahm M."/>
            <person name="Besnard G."/>
            <person name="Bellafiore S."/>
        </authorList>
    </citation>
    <scope>NUCLEOTIDE SEQUENCE</scope>
    <source>
        <strain evidence="2">VN-18</strain>
    </source>
</reference>
<keyword evidence="3" id="KW-1185">Reference proteome</keyword>